<evidence type="ECO:0000313" key="3">
    <source>
        <dbReference type="Proteomes" id="UP000747542"/>
    </source>
</evidence>
<reference evidence="2" key="1">
    <citation type="journal article" date="2021" name="Sci. Adv.">
        <title>The American lobster genome reveals insights on longevity, neural, and immune adaptations.</title>
        <authorList>
            <person name="Polinski J.M."/>
            <person name="Zimin A.V."/>
            <person name="Clark K.F."/>
            <person name="Kohn A.B."/>
            <person name="Sadowski N."/>
            <person name="Timp W."/>
            <person name="Ptitsyn A."/>
            <person name="Khanna P."/>
            <person name="Romanova D.Y."/>
            <person name="Williams P."/>
            <person name="Greenwood S.J."/>
            <person name="Moroz L.L."/>
            <person name="Walt D.R."/>
            <person name="Bodnar A.G."/>
        </authorList>
    </citation>
    <scope>NUCLEOTIDE SEQUENCE</scope>
    <source>
        <strain evidence="2">GMGI-L3</strain>
    </source>
</reference>
<dbReference type="Proteomes" id="UP000747542">
    <property type="component" value="Unassembled WGS sequence"/>
</dbReference>
<protein>
    <submittedName>
        <fullName evidence="2">Putative crustin-like antimicrobial peptide 12</fullName>
    </submittedName>
</protein>
<dbReference type="PROSITE" id="PS51390">
    <property type="entry name" value="WAP"/>
    <property type="match status" value="1"/>
</dbReference>
<dbReference type="Gene3D" id="4.10.75.10">
    <property type="entry name" value="Elafin-like"/>
    <property type="match status" value="1"/>
</dbReference>
<dbReference type="InterPro" id="IPR008197">
    <property type="entry name" value="WAP_dom"/>
</dbReference>
<sequence length="206" mass="22638">MIVAFLNADLQLPCSHRSSLGALQAIFSSLAGNVQVSVSTQTVGRPNHGLRPNKYTSSSCIYWCRTPENSFYCCGQPTTHRPVLQSHEIKLPYHNLKKAIRVACVATFLLLTISSQQELALCGFYTVASTDQTNAAIPEILRRSDCTMSMLDDKPGCCPKVRPNCPRLGPPVPCTHDFDCANAADKCCFDRCLEQHVCKPARPCFG</sequence>
<dbReference type="InterPro" id="IPR036645">
    <property type="entry name" value="Elafin-like_sf"/>
</dbReference>
<name>A0A8J5KE60_HOMAM</name>
<evidence type="ECO:0000313" key="2">
    <source>
        <dbReference type="EMBL" id="KAG7170696.1"/>
    </source>
</evidence>
<dbReference type="EMBL" id="JAHLQT010013773">
    <property type="protein sequence ID" value="KAG7170696.1"/>
    <property type="molecule type" value="Genomic_DNA"/>
</dbReference>
<comment type="caution">
    <text evidence="2">The sequence shown here is derived from an EMBL/GenBank/DDBJ whole genome shotgun (WGS) entry which is preliminary data.</text>
</comment>
<evidence type="ECO:0000259" key="1">
    <source>
        <dbReference type="PROSITE" id="PS51390"/>
    </source>
</evidence>
<dbReference type="GO" id="GO:0005576">
    <property type="term" value="C:extracellular region"/>
    <property type="evidence" value="ECO:0007669"/>
    <property type="project" value="InterPro"/>
</dbReference>
<keyword evidence="3" id="KW-1185">Reference proteome</keyword>
<accession>A0A8J5KE60</accession>
<feature type="domain" description="WAP" evidence="1">
    <location>
        <begin position="151"/>
        <end position="202"/>
    </location>
</feature>
<dbReference type="AlphaFoldDB" id="A0A8J5KE60"/>
<dbReference type="GO" id="GO:0030414">
    <property type="term" value="F:peptidase inhibitor activity"/>
    <property type="evidence" value="ECO:0007669"/>
    <property type="project" value="InterPro"/>
</dbReference>
<organism evidence="2 3">
    <name type="scientific">Homarus americanus</name>
    <name type="common">American lobster</name>
    <dbReference type="NCBI Taxonomy" id="6706"/>
    <lineage>
        <taxon>Eukaryota</taxon>
        <taxon>Metazoa</taxon>
        <taxon>Ecdysozoa</taxon>
        <taxon>Arthropoda</taxon>
        <taxon>Crustacea</taxon>
        <taxon>Multicrustacea</taxon>
        <taxon>Malacostraca</taxon>
        <taxon>Eumalacostraca</taxon>
        <taxon>Eucarida</taxon>
        <taxon>Decapoda</taxon>
        <taxon>Pleocyemata</taxon>
        <taxon>Astacidea</taxon>
        <taxon>Nephropoidea</taxon>
        <taxon>Nephropidae</taxon>
        <taxon>Homarus</taxon>
    </lineage>
</organism>
<gene>
    <name evidence="2" type="ORF">Hamer_G013521</name>
</gene>
<proteinExistence type="predicted"/>